<comment type="caution">
    <text evidence="2">The sequence shown here is derived from an EMBL/GenBank/DDBJ whole genome shotgun (WGS) entry which is preliminary data.</text>
</comment>
<dbReference type="Proteomes" id="UP001209540">
    <property type="component" value="Unassembled WGS sequence"/>
</dbReference>
<reference evidence="2" key="2">
    <citation type="submission" date="2023-02" db="EMBL/GenBank/DDBJ databases">
        <authorList>
            <consortium name="DOE Joint Genome Institute"/>
            <person name="Mondo S.J."/>
            <person name="Chang Y."/>
            <person name="Wang Y."/>
            <person name="Ahrendt S."/>
            <person name="Andreopoulos W."/>
            <person name="Barry K."/>
            <person name="Beard J."/>
            <person name="Benny G.L."/>
            <person name="Blankenship S."/>
            <person name="Bonito G."/>
            <person name="Cuomo C."/>
            <person name="Desiro A."/>
            <person name="Gervers K.A."/>
            <person name="Hundley H."/>
            <person name="Kuo A."/>
            <person name="LaButti K."/>
            <person name="Lang B.F."/>
            <person name="Lipzen A."/>
            <person name="O'Donnell K."/>
            <person name="Pangilinan J."/>
            <person name="Reynolds N."/>
            <person name="Sandor L."/>
            <person name="Smith M.W."/>
            <person name="Tsang A."/>
            <person name="Grigoriev I.V."/>
            <person name="Stajich J.E."/>
            <person name="Spatafora J.W."/>
        </authorList>
    </citation>
    <scope>NUCLEOTIDE SEQUENCE</scope>
    <source>
        <strain evidence="2">RSA 2281</strain>
    </source>
</reference>
<reference evidence="2" key="1">
    <citation type="journal article" date="2022" name="IScience">
        <title>Evolution of zygomycete secretomes and the origins of terrestrial fungal ecologies.</title>
        <authorList>
            <person name="Chang Y."/>
            <person name="Wang Y."/>
            <person name="Mondo S."/>
            <person name="Ahrendt S."/>
            <person name="Andreopoulos W."/>
            <person name="Barry K."/>
            <person name="Beard J."/>
            <person name="Benny G.L."/>
            <person name="Blankenship S."/>
            <person name="Bonito G."/>
            <person name="Cuomo C."/>
            <person name="Desiro A."/>
            <person name="Gervers K.A."/>
            <person name="Hundley H."/>
            <person name="Kuo A."/>
            <person name="LaButti K."/>
            <person name="Lang B.F."/>
            <person name="Lipzen A."/>
            <person name="O'Donnell K."/>
            <person name="Pangilinan J."/>
            <person name="Reynolds N."/>
            <person name="Sandor L."/>
            <person name="Smith M.E."/>
            <person name="Tsang A."/>
            <person name="Grigoriev I.V."/>
            <person name="Stajich J.E."/>
            <person name="Spatafora J.W."/>
        </authorList>
    </citation>
    <scope>NUCLEOTIDE SEQUENCE</scope>
    <source>
        <strain evidence="2">RSA 2281</strain>
    </source>
</reference>
<keyword evidence="3" id="KW-1185">Reference proteome</keyword>
<sequence length="124" mass="14787">MYFKYDIVHRHKMDNLLRRFPDVLPQPDFMPSKLVFISDMKVVNGSQAKKGHCALSYSWNQSGDMIPDEANEKLNMNESNVNHVEFKGTILRLCNDFNIKYIWFNQWCINQNDKEEKKRKIRTT</sequence>
<dbReference type="AlphaFoldDB" id="A0AAD5K141"/>
<dbReference type="Pfam" id="PF06985">
    <property type="entry name" value="HET"/>
    <property type="match status" value="1"/>
</dbReference>
<feature type="domain" description="Heterokaryon incompatibility" evidence="1">
    <location>
        <begin position="54"/>
        <end position="122"/>
    </location>
</feature>
<protein>
    <recommendedName>
        <fullName evidence="1">Heterokaryon incompatibility domain-containing protein</fullName>
    </recommendedName>
</protein>
<proteinExistence type="predicted"/>
<organism evidence="2 3">
    <name type="scientific">Phascolomyces articulosus</name>
    <dbReference type="NCBI Taxonomy" id="60185"/>
    <lineage>
        <taxon>Eukaryota</taxon>
        <taxon>Fungi</taxon>
        <taxon>Fungi incertae sedis</taxon>
        <taxon>Mucoromycota</taxon>
        <taxon>Mucoromycotina</taxon>
        <taxon>Mucoromycetes</taxon>
        <taxon>Mucorales</taxon>
        <taxon>Lichtheimiaceae</taxon>
        <taxon>Phascolomyces</taxon>
    </lineage>
</organism>
<gene>
    <name evidence="2" type="ORF">BDA99DRAFT_537000</name>
</gene>
<evidence type="ECO:0000259" key="1">
    <source>
        <dbReference type="Pfam" id="PF06985"/>
    </source>
</evidence>
<evidence type="ECO:0000313" key="2">
    <source>
        <dbReference type="EMBL" id="KAI9264285.1"/>
    </source>
</evidence>
<dbReference type="InterPro" id="IPR010730">
    <property type="entry name" value="HET"/>
</dbReference>
<name>A0AAD5K141_9FUNG</name>
<accession>A0AAD5K141</accession>
<evidence type="ECO:0000313" key="3">
    <source>
        <dbReference type="Proteomes" id="UP001209540"/>
    </source>
</evidence>
<dbReference type="EMBL" id="JAIXMP010000012">
    <property type="protein sequence ID" value="KAI9264285.1"/>
    <property type="molecule type" value="Genomic_DNA"/>
</dbReference>